<name>A0ABN2MGY7_9ACTN</name>
<dbReference type="EMBL" id="BAAALT010000192">
    <property type="protein sequence ID" value="GAA1822667.1"/>
    <property type="molecule type" value="Genomic_DNA"/>
</dbReference>
<gene>
    <name evidence="2" type="ORF">GCM10009682_48780</name>
</gene>
<dbReference type="InterPro" id="IPR007278">
    <property type="entry name" value="DUF397"/>
</dbReference>
<evidence type="ECO:0000313" key="2">
    <source>
        <dbReference type="EMBL" id="GAA1822667.1"/>
    </source>
</evidence>
<organism evidence="2 3">
    <name type="scientific">Luedemannella flava</name>
    <dbReference type="NCBI Taxonomy" id="349316"/>
    <lineage>
        <taxon>Bacteria</taxon>
        <taxon>Bacillati</taxon>
        <taxon>Actinomycetota</taxon>
        <taxon>Actinomycetes</taxon>
        <taxon>Micromonosporales</taxon>
        <taxon>Micromonosporaceae</taxon>
        <taxon>Luedemannella</taxon>
    </lineage>
</organism>
<proteinExistence type="predicted"/>
<sequence>MQHLYNGMPATDLAAARWQKSQRSNPHGNCVEMAPLPDGNGVAVRNSKDPEGPALLFTWAEIAAFVNGARDGDFDNLLG</sequence>
<evidence type="ECO:0000259" key="1">
    <source>
        <dbReference type="Pfam" id="PF04149"/>
    </source>
</evidence>
<dbReference type="Pfam" id="PF04149">
    <property type="entry name" value="DUF397"/>
    <property type="match status" value="1"/>
</dbReference>
<dbReference type="RefSeq" id="WP_344136884.1">
    <property type="nucleotide sequence ID" value="NZ_BAAALT010000192.1"/>
</dbReference>
<keyword evidence="3" id="KW-1185">Reference proteome</keyword>
<dbReference type="Proteomes" id="UP001500218">
    <property type="component" value="Unassembled WGS sequence"/>
</dbReference>
<accession>A0ABN2MGY7</accession>
<reference evidence="2 3" key="1">
    <citation type="journal article" date="2019" name="Int. J. Syst. Evol. Microbiol.">
        <title>The Global Catalogue of Microorganisms (GCM) 10K type strain sequencing project: providing services to taxonomists for standard genome sequencing and annotation.</title>
        <authorList>
            <consortium name="The Broad Institute Genomics Platform"/>
            <consortium name="The Broad Institute Genome Sequencing Center for Infectious Disease"/>
            <person name="Wu L."/>
            <person name="Ma J."/>
        </authorList>
    </citation>
    <scope>NUCLEOTIDE SEQUENCE [LARGE SCALE GENOMIC DNA]</scope>
    <source>
        <strain evidence="2 3">JCM 13250</strain>
    </source>
</reference>
<feature type="domain" description="DUF397" evidence="1">
    <location>
        <begin position="16"/>
        <end position="70"/>
    </location>
</feature>
<comment type="caution">
    <text evidence="2">The sequence shown here is derived from an EMBL/GenBank/DDBJ whole genome shotgun (WGS) entry which is preliminary data.</text>
</comment>
<protein>
    <submittedName>
        <fullName evidence="2">DUF397 domain-containing protein</fullName>
    </submittedName>
</protein>
<evidence type="ECO:0000313" key="3">
    <source>
        <dbReference type="Proteomes" id="UP001500218"/>
    </source>
</evidence>